<accession>A0AAE4CT69</accession>
<dbReference type="InterPro" id="IPR012338">
    <property type="entry name" value="Beta-lactam/transpept-like"/>
</dbReference>
<dbReference type="AlphaFoldDB" id="A0AAE4CT69"/>
<dbReference type="InterPro" id="IPR001466">
    <property type="entry name" value="Beta-lactam-related"/>
</dbReference>
<reference evidence="2 3" key="1">
    <citation type="submission" date="2023-07" db="EMBL/GenBank/DDBJ databases">
        <title>Sequencing the genomes of 1000 actinobacteria strains.</title>
        <authorList>
            <person name="Klenk H.-P."/>
        </authorList>
    </citation>
    <scope>NUCLEOTIDE SEQUENCE [LARGE SCALE GENOMIC DNA]</scope>
    <source>
        <strain evidence="2 3">DSM 44711</strain>
    </source>
</reference>
<evidence type="ECO:0000313" key="2">
    <source>
        <dbReference type="EMBL" id="MDR7323770.1"/>
    </source>
</evidence>
<protein>
    <submittedName>
        <fullName evidence="2">CubicO group peptidase (Beta-lactamase class C family)</fullName>
    </submittedName>
</protein>
<dbReference type="PANTHER" id="PTHR43319:SF3">
    <property type="entry name" value="BETA-LACTAMASE-RELATED DOMAIN-CONTAINING PROTEIN"/>
    <property type="match status" value="1"/>
</dbReference>
<dbReference type="EMBL" id="JAVDYC010000001">
    <property type="protein sequence ID" value="MDR7323770.1"/>
    <property type="molecule type" value="Genomic_DNA"/>
</dbReference>
<gene>
    <name evidence="2" type="ORF">J2S44_004020</name>
</gene>
<dbReference type="Proteomes" id="UP001183629">
    <property type="component" value="Unassembled WGS sequence"/>
</dbReference>
<dbReference type="PANTHER" id="PTHR43319">
    <property type="entry name" value="BETA-LACTAMASE-RELATED"/>
    <property type="match status" value="1"/>
</dbReference>
<dbReference type="Gene3D" id="3.40.710.10">
    <property type="entry name" value="DD-peptidase/beta-lactamase superfamily"/>
    <property type="match status" value="1"/>
</dbReference>
<dbReference type="SUPFAM" id="SSF56601">
    <property type="entry name" value="beta-lactamase/transpeptidase-like"/>
    <property type="match status" value="1"/>
</dbReference>
<name>A0AAE4CT69_9ACTN</name>
<proteinExistence type="predicted"/>
<dbReference type="RefSeq" id="WP_310416183.1">
    <property type="nucleotide sequence ID" value="NZ_JAVDYC010000001.1"/>
</dbReference>
<feature type="domain" description="Beta-lactamase-related" evidence="1">
    <location>
        <begin position="16"/>
        <end position="337"/>
    </location>
</feature>
<sequence length="353" mass="37490">MIPLHGQVSPGFEPLRSAFSALLASGAETGAALTVIHDGSVVAELHGGWRDRSLTVPWTPDTLTGVYSVGKPVAALCVLLLVARGRLGLDDPVTRHWPECRTPAVTVRQLLDHTAGLVAFPPGLPATAFADWDLLTSSLATAPPAWEPGTVAGEFALTYGHPLGELVRRVDGRTLGAFLRDEIAVPWDLDLAFGLSPAQIARCADLVPAWPADPLGEPGSWKHRALSSPAGATSASVINGPLWRTTEIPAVNLHSTATALARLYSLLPAILPANLMTELTSASYRGHDVVLNRDVTWTLGMQLEPDGSWGMGGIGGSCAFTDPARDYSFAYVTHHLADFTRVDHLVDTLNTIL</sequence>
<keyword evidence="3" id="KW-1185">Reference proteome</keyword>
<organism evidence="2 3">
    <name type="scientific">Catenuloplanes niger</name>
    <dbReference type="NCBI Taxonomy" id="587534"/>
    <lineage>
        <taxon>Bacteria</taxon>
        <taxon>Bacillati</taxon>
        <taxon>Actinomycetota</taxon>
        <taxon>Actinomycetes</taxon>
        <taxon>Micromonosporales</taxon>
        <taxon>Micromonosporaceae</taxon>
        <taxon>Catenuloplanes</taxon>
    </lineage>
</organism>
<dbReference type="Pfam" id="PF00144">
    <property type="entry name" value="Beta-lactamase"/>
    <property type="match status" value="1"/>
</dbReference>
<evidence type="ECO:0000313" key="3">
    <source>
        <dbReference type="Proteomes" id="UP001183629"/>
    </source>
</evidence>
<comment type="caution">
    <text evidence="2">The sequence shown here is derived from an EMBL/GenBank/DDBJ whole genome shotgun (WGS) entry which is preliminary data.</text>
</comment>
<evidence type="ECO:0000259" key="1">
    <source>
        <dbReference type="Pfam" id="PF00144"/>
    </source>
</evidence>
<dbReference type="InterPro" id="IPR052907">
    <property type="entry name" value="Beta-lactamase/esterase"/>
</dbReference>